<gene>
    <name evidence="11" type="ORF">AQPE_1769</name>
</gene>
<dbReference type="InterPro" id="IPR050448">
    <property type="entry name" value="OpgB/LTA_synthase_biosynth"/>
</dbReference>
<dbReference type="GO" id="GO:0016740">
    <property type="term" value="F:transferase activity"/>
    <property type="evidence" value="ECO:0007669"/>
    <property type="project" value="UniProtKB-KW"/>
</dbReference>
<evidence type="ECO:0000256" key="7">
    <source>
        <dbReference type="PIRSR" id="PIRSR005091-2"/>
    </source>
</evidence>
<dbReference type="InterPro" id="IPR017850">
    <property type="entry name" value="Alkaline_phosphatase_core_sf"/>
</dbReference>
<evidence type="ECO:0000256" key="8">
    <source>
        <dbReference type="PIRSR" id="PIRSR005091-3"/>
    </source>
</evidence>
<accession>A0A5K7S7T2</accession>
<dbReference type="KEGG" id="anf:AQPE_1769"/>
<feature type="active site" evidence="6">
    <location>
        <position position="332"/>
    </location>
</feature>
<evidence type="ECO:0000256" key="6">
    <source>
        <dbReference type="PIRSR" id="PIRSR005091-1"/>
    </source>
</evidence>
<evidence type="ECO:0000256" key="2">
    <source>
        <dbReference type="ARBA" id="ARBA00022475"/>
    </source>
</evidence>
<evidence type="ECO:0000259" key="10">
    <source>
        <dbReference type="Pfam" id="PF00884"/>
    </source>
</evidence>
<dbReference type="InterPro" id="IPR012160">
    <property type="entry name" value="LtaS-like"/>
</dbReference>
<organism evidence="11 12">
    <name type="scientific">Aquipluma nitroreducens</name>
    <dbReference type="NCBI Taxonomy" id="2010828"/>
    <lineage>
        <taxon>Bacteria</taxon>
        <taxon>Pseudomonadati</taxon>
        <taxon>Bacteroidota</taxon>
        <taxon>Bacteroidia</taxon>
        <taxon>Marinilabiliales</taxon>
        <taxon>Prolixibacteraceae</taxon>
        <taxon>Aquipluma</taxon>
    </lineage>
</organism>
<keyword evidence="4 9" id="KW-1133">Transmembrane helix</keyword>
<keyword evidence="12" id="KW-1185">Reference proteome</keyword>
<feature type="domain" description="Sulfatase N-terminal" evidence="10">
    <location>
        <begin position="279"/>
        <end position="553"/>
    </location>
</feature>
<reference evidence="11" key="1">
    <citation type="journal article" date="2020" name="Int. J. Syst. Evol. Microbiol.">
        <title>Aquipluma nitroreducens gen. nov. sp. nov., a novel facultatively anaerobic bacterium isolated from a freshwater lake.</title>
        <authorList>
            <person name="Watanabe M."/>
            <person name="Kojima H."/>
            <person name="Fukui M."/>
        </authorList>
    </citation>
    <scope>NUCLEOTIDE SEQUENCE</scope>
    <source>
        <strain evidence="11">MeG22</strain>
    </source>
</reference>
<dbReference type="PANTHER" id="PTHR47371">
    <property type="entry name" value="LIPOTEICHOIC ACID SYNTHASE"/>
    <property type="match status" value="1"/>
</dbReference>
<feature type="binding site" evidence="8">
    <location>
        <position position="502"/>
    </location>
    <ligand>
        <name>Mn(2+)</name>
        <dbReference type="ChEBI" id="CHEBI:29035"/>
    </ligand>
</feature>
<dbReference type="GO" id="GO:0046872">
    <property type="term" value="F:metal ion binding"/>
    <property type="evidence" value="ECO:0007669"/>
    <property type="project" value="UniProtKB-KW"/>
</dbReference>
<dbReference type="GO" id="GO:0005886">
    <property type="term" value="C:plasma membrane"/>
    <property type="evidence" value="ECO:0007669"/>
    <property type="project" value="UniProtKB-SubCell"/>
</dbReference>
<dbReference type="CDD" id="cd16015">
    <property type="entry name" value="LTA_synthase"/>
    <property type="match status" value="1"/>
</dbReference>
<dbReference type="PANTHER" id="PTHR47371:SF3">
    <property type="entry name" value="PHOSPHOGLYCEROL TRANSFERASE I"/>
    <property type="match status" value="1"/>
</dbReference>
<dbReference type="Proteomes" id="UP001193389">
    <property type="component" value="Chromosome"/>
</dbReference>
<keyword evidence="7" id="KW-0464">Manganese</keyword>
<feature type="transmembrane region" description="Helical" evidence="9">
    <location>
        <begin position="20"/>
        <end position="40"/>
    </location>
</feature>
<proteinExistence type="predicted"/>
<protein>
    <submittedName>
        <fullName evidence="11">Phosphoglycerol transferase and related proteins,alkaline phosphatase superfamily</fullName>
    </submittedName>
</protein>
<name>A0A5K7S7T2_9BACT</name>
<dbReference type="SUPFAM" id="SSF53649">
    <property type="entry name" value="Alkaline phosphatase-like"/>
    <property type="match status" value="1"/>
</dbReference>
<feature type="binding site" evidence="7">
    <location>
        <position position="447"/>
    </location>
    <ligand>
        <name>substrate</name>
    </ligand>
</feature>
<keyword evidence="11" id="KW-0808">Transferase</keyword>
<dbReference type="Gene3D" id="3.40.720.10">
    <property type="entry name" value="Alkaline Phosphatase, subunit A"/>
    <property type="match status" value="1"/>
</dbReference>
<evidence type="ECO:0000256" key="5">
    <source>
        <dbReference type="ARBA" id="ARBA00023136"/>
    </source>
</evidence>
<keyword evidence="2" id="KW-1003">Cell membrane</keyword>
<sequence>MLKRQLSLKKYETNEYLVLLYRFSLLLGFYSICRILFFLFNTASFPKVTFFSFLTMMKGGLMFDVSALLYLNAAYILLFLLPFEFKFSNWYQKTLKWLFMISNGFGIAFNLIDIIYYRYILKRTTASMFDVAAFDAGNGRLILRFFYDFWYIPVILIVLLVLLSALYALIKPKAIRFRHPFIYFLSGIPVIFIVVVLSIIGMRGGWRHSTRPINMNNAGAFVNAPEEMAIVQNTPFCIFRTWGKKAFVHKSYFASEDELNRIYSPVHVPDSIGPARKDNVVIIILESFSRAFVGSLNPQLTDPRDKSYTPFLDSLINESLVFPNAFANGRKSIDAIPSVTASIPALVLPYVISERSGNSINSIASLLSVQGYQTAFFHGAPNGSMGFDAFTKIAGFQKYVGKNEYGKEADFDGVWGIWDEPFFQFFAHEMNKMQQPFATTIFSVSSHHPYEVPEKYKGKFPEGRLPINKCIHYTDHSLQKFFDLARTMPWFKNTLFVITADHAVDSAIQGYYTSVNYFAIPILFYKPDGSLKGVDTGLAEQIDILPTILSYLNYPYPYVAFGTNLLDKNSKRFVINYIQDSYQFLSGDYAFYLTDDKLTAIYNRKEDPELKKNLLGTVDFVEELQLQKAIVQQFNNRMADNRMVIGK</sequence>
<dbReference type="AlphaFoldDB" id="A0A5K7S7T2"/>
<feature type="transmembrane region" description="Helical" evidence="9">
    <location>
        <begin position="182"/>
        <end position="206"/>
    </location>
</feature>
<feature type="transmembrane region" description="Helical" evidence="9">
    <location>
        <begin position="60"/>
        <end position="85"/>
    </location>
</feature>
<feature type="transmembrane region" description="Helical" evidence="9">
    <location>
        <begin position="149"/>
        <end position="170"/>
    </location>
</feature>
<evidence type="ECO:0000256" key="3">
    <source>
        <dbReference type="ARBA" id="ARBA00022692"/>
    </source>
</evidence>
<dbReference type="Pfam" id="PF00884">
    <property type="entry name" value="Sulfatase"/>
    <property type="match status" value="1"/>
</dbReference>
<dbReference type="PIRSF" id="PIRSF005091">
    <property type="entry name" value="Mmb_sulf_HI1246"/>
    <property type="match status" value="1"/>
</dbReference>
<evidence type="ECO:0000256" key="1">
    <source>
        <dbReference type="ARBA" id="ARBA00004651"/>
    </source>
</evidence>
<keyword evidence="3 9" id="KW-0812">Transmembrane</keyword>
<evidence type="ECO:0000313" key="11">
    <source>
        <dbReference type="EMBL" id="BBE17612.1"/>
    </source>
</evidence>
<evidence type="ECO:0000256" key="9">
    <source>
        <dbReference type="SAM" id="Phobius"/>
    </source>
</evidence>
<keyword evidence="7" id="KW-0479">Metal-binding</keyword>
<comment type="subcellular location">
    <subcellularLocation>
        <location evidence="1">Cell membrane</location>
        <topology evidence="1">Multi-pass membrane protein</topology>
    </subcellularLocation>
</comment>
<keyword evidence="5 9" id="KW-0472">Membrane</keyword>
<feature type="binding site" evidence="8">
    <location>
        <position position="286"/>
    </location>
    <ligand>
        <name>Mn(2+)</name>
        <dbReference type="ChEBI" id="CHEBI:29035"/>
    </ligand>
</feature>
<dbReference type="InterPro" id="IPR000917">
    <property type="entry name" value="Sulfatase_N"/>
</dbReference>
<evidence type="ECO:0000313" key="12">
    <source>
        <dbReference type="Proteomes" id="UP001193389"/>
    </source>
</evidence>
<feature type="binding site" evidence="8">
    <location>
        <position position="501"/>
    </location>
    <ligand>
        <name>Mn(2+)</name>
        <dbReference type="ChEBI" id="CHEBI:29035"/>
    </ligand>
</feature>
<dbReference type="RefSeq" id="WP_318350592.1">
    <property type="nucleotide sequence ID" value="NZ_AP018694.1"/>
</dbReference>
<dbReference type="EMBL" id="AP018694">
    <property type="protein sequence ID" value="BBE17612.1"/>
    <property type="molecule type" value="Genomic_DNA"/>
</dbReference>
<feature type="transmembrane region" description="Helical" evidence="9">
    <location>
        <begin position="97"/>
        <end position="119"/>
    </location>
</feature>
<evidence type="ECO:0000256" key="4">
    <source>
        <dbReference type="ARBA" id="ARBA00022989"/>
    </source>
</evidence>